<dbReference type="EMBL" id="LAZR01002705">
    <property type="protein sequence ID" value="KKN26620.1"/>
    <property type="molecule type" value="Genomic_DNA"/>
</dbReference>
<dbReference type="AlphaFoldDB" id="A0A0F9P455"/>
<evidence type="ECO:0000313" key="1">
    <source>
        <dbReference type="EMBL" id="KKN26620.1"/>
    </source>
</evidence>
<sequence length="100" mass="11543">MVFITGPKIDAAVEELRKWYLASSARLMEALEEGYPYGSHPQSSQQQLDQFFTMTPADWQELTAKLQLRYRGEDNVPELVRADIKEYVTRMSRLAYGGRP</sequence>
<organism evidence="1">
    <name type="scientific">marine sediment metagenome</name>
    <dbReference type="NCBI Taxonomy" id="412755"/>
    <lineage>
        <taxon>unclassified sequences</taxon>
        <taxon>metagenomes</taxon>
        <taxon>ecological metagenomes</taxon>
    </lineage>
</organism>
<proteinExistence type="predicted"/>
<protein>
    <submittedName>
        <fullName evidence="1">Uncharacterized protein</fullName>
    </submittedName>
</protein>
<gene>
    <name evidence="1" type="ORF">LCGC14_0872840</name>
</gene>
<accession>A0A0F9P455</accession>
<reference evidence="1" key="1">
    <citation type="journal article" date="2015" name="Nature">
        <title>Complex archaea that bridge the gap between prokaryotes and eukaryotes.</title>
        <authorList>
            <person name="Spang A."/>
            <person name="Saw J.H."/>
            <person name="Jorgensen S.L."/>
            <person name="Zaremba-Niedzwiedzka K."/>
            <person name="Martijn J."/>
            <person name="Lind A.E."/>
            <person name="van Eijk R."/>
            <person name="Schleper C."/>
            <person name="Guy L."/>
            <person name="Ettema T.J."/>
        </authorList>
    </citation>
    <scope>NUCLEOTIDE SEQUENCE</scope>
</reference>
<name>A0A0F9P455_9ZZZZ</name>
<comment type="caution">
    <text evidence="1">The sequence shown here is derived from an EMBL/GenBank/DDBJ whole genome shotgun (WGS) entry which is preliminary data.</text>
</comment>